<dbReference type="AlphaFoldDB" id="A0A142JTQ3"/>
<reference evidence="2 3" key="1">
    <citation type="submission" date="2016-03" db="EMBL/GenBank/DDBJ databases">
        <title>Complete genome sequence of a novel chlorpyrifos degrading bacterium, Cupriavidus nantongensis sp. X1.</title>
        <authorList>
            <person name="Fang L."/>
        </authorList>
    </citation>
    <scope>NUCLEOTIDE SEQUENCE [LARGE SCALE GENOMIC DNA]</scope>
    <source>
        <strain evidence="2 3">X1</strain>
    </source>
</reference>
<feature type="domain" description="DUF2345" evidence="1">
    <location>
        <begin position="2"/>
        <end position="59"/>
    </location>
</feature>
<sequence length="171" mass="18086">MADKAVTVTSSTDGIEVLAQKKVVLHGGSSRIVLDGNAITFETPGLLSVKGAGHPLVGAGGNAAALPALPIPASQPNWIEMSLLGYEGQPMRNIEYELTFADGTKRTGKLNGVAEQREEAVPWGQATLTYKNNPAAKDVPRPSLDDLLAATEPLIREEEARLNQDQTNTTA</sequence>
<organism evidence="2 3">
    <name type="scientific">Cupriavidus nantongensis</name>
    <dbReference type="NCBI Taxonomy" id="1796606"/>
    <lineage>
        <taxon>Bacteria</taxon>
        <taxon>Pseudomonadati</taxon>
        <taxon>Pseudomonadota</taxon>
        <taxon>Betaproteobacteria</taxon>
        <taxon>Burkholderiales</taxon>
        <taxon>Burkholderiaceae</taxon>
        <taxon>Cupriavidus</taxon>
    </lineage>
</organism>
<name>A0A142JTQ3_9BURK</name>
<evidence type="ECO:0000259" key="1">
    <source>
        <dbReference type="Pfam" id="PF10106"/>
    </source>
</evidence>
<dbReference type="InterPro" id="IPR018769">
    <property type="entry name" value="VgrG2_DUF2345"/>
</dbReference>
<dbReference type="EMBL" id="CP014845">
    <property type="protein sequence ID" value="AMR81465.1"/>
    <property type="molecule type" value="Genomic_DNA"/>
</dbReference>
<evidence type="ECO:0000313" key="2">
    <source>
        <dbReference type="EMBL" id="AMR81465.1"/>
    </source>
</evidence>
<protein>
    <recommendedName>
        <fullName evidence="1">DUF2345 domain-containing protein</fullName>
    </recommendedName>
</protein>
<dbReference type="STRING" id="1796606.A2G96_27115"/>
<dbReference type="RefSeq" id="WP_062803266.1">
    <property type="nucleotide sequence ID" value="NZ_CP014845.1"/>
</dbReference>
<gene>
    <name evidence="2" type="ORF">A2G96_27115</name>
</gene>
<dbReference type="Proteomes" id="UP000075238">
    <property type="component" value="Chromosome 2"/>
</dbReference>
<dbReference type="KEGG" id="cnan:A2G96_27115"/>
<keyword evidence="3" id="KW-1185">Reference proteome</keyword>
<accession>A0A142JTQ3</accession>
<proteinExistence type="predicted"/>
<evidence type="ECO:0000313" key="3">
    <source>
        <dbReference type="Proteomes" id="UP000075238"/>
    </source>
</evidence>
<dbReference type="Pfam" id="PF10106">
    <property type="entry name" value="DUF2345"/>
    <property type="match status" value="1"/>
</dbReference>